<name>A0A438BW69_VITVI</name>
<dbReference type="InterPro" id="IPR036691">
    <property type="entry name" value="Endo/exonu/phosph_ase_sf"/>
</dbReference>
<evidence type="ECO:0000313" key="2">
    <source>
        <dbReference type="EMBL" id="RVW15226.1"/>
    </source>
</evidence>
<dbReference type="InterPro" id="IPR043502">
    <property type="entry name" value="DNA/RNA_pol_sf"/>
</dbReference>
<dbReference type="AlphaFoldDB" id="A0A438BW69"/>
<organism evidence="2 3">
    <name type="scientific">Vitis vinifera</name>
    <name type="common">Grape</name>
    <dbReference type="NCBI Taxonomy" id="29760"/>
    <lineage>
        <taxon>Eukaryota</taxon>
        <taxon>Viridiplantae</taxon>
        <taxon>Streptophyta</taxon>
        <taxon>Embryophyta</taxon>
        <taxon>Tracheophyta</taxon>
        <taxon>Spermatophyta</taxon>
        <taxon>Magnoliopsida</taxon>
        <taxon>eudicotyledons</taxon>
        <taxon>Gunneridae</taxon>
        <taxon>Pentapetalae</taxon>
        <taxon>rosids</taxon>
        <taxon>Vitales</taxon>
        <taxon>Vitaceae</taxon>
        <taxon>Viteae</taxon>
        <taxon>Vitis</taxon>
    </lineage>
</organism>
<gene>
    <name evidence="2" type="primary">Pol_9</name>
    <name evidence="2" type="ORF">CK203_082004</name>
</gene>
<comment type="caution">
    <text evidence="2">The sequence shown here is derived from an EMBL/GenBank/DDBJ whole genome shotgun (WGS) entry which is preliminary data.</text>
</comment>
<reference evidence="2 3" key="1">
    <citation type="journal article" date="2018" name="PLoS Genet.">
        <title>Population sequencing reveals clonal diversity and ancestral inbreeding in the grapevine cultivar Chardonnay.</title>
        <authorList>
            <person name="Roach M.J."/>
            <person name="Johnson D.L."/>
            <person name="Bohlmann J."/>
            <person name="van Vuuren H.J."/>
            <person name="Jones S.J."/>
            <person name="Pretorius I.S."/>
            <person name="Schmidt S.A."/>
            <person name="Borneman A.R."/>
        </authorList>
    </citation>
    <scope>NUCLEOTIDE SEQUENCE [LARGE SCALE GENOMIC DNA]</scope>
    <source>
        <strain evidence="3">cv. Chardonnay</strain>
        <tissue evidence="2">Leaf</tissue>
    </source>
</reference>
<accession>A0A438BW69</accession>
<proteinExistence type="predicted"/>
<dbReference type="EMBL" id="QGNW01002603">
    <property type="protein sequence ID" value="RVW15226.1"/>
    <property type="molecule type" value="Genomic_DNA"/>
</dbReference>
<evidence type="ECO:0000259" key="1">
    <source>
        <dbReference type="Pfam" id="PF00078"/>
    </source>
</evidence>
<feature type="domain" description="Reverse transcriptase" evidence="1">
    <location>
        <begin position="453"/>
        <end position="616"/>
    </location>
</feature>
<sequence>MDHLSHPASREKGLNFEGYCGMTEMEILEVSSHHFSQSYLPFHSPFSGAAPPHPSSSAIDLSILAFQSYIGFVGIPNRDDAVPQLSRLNLLSESCNYVKTNPSSHHGAPILGIASQGDTEFSQMGVFKAKEQSRHRHLSSVDVESGCSDVTGNKREVCDRRFVGSVRSVRNKEWAALSACGASGGILIIWDSKKMSSEDVEGFFGGAIRPFGLTFPSWCVGGDFNVIRRSSEKLGGSRFTSSMRDFDGFIRESELHDPPLRNASFTWSNMQESPVCKRLDWFLYSNEWELSFPQSLQDVLPRWTSIIGRLYWIPILSSGVQHLLGLRICGCNIIVSKSALAVGGENLKEMVGKERKKTILDEIAIIDANEQEGALSSDLAVQRALDRDKASGPDGFTIAVFQDCWDVIKDDLVRVFAEFHNCGIINQNTNASFIVLLPKKSRSKKISDFRPISLITCLYKIDFEKAYDHVKWDFLDHVLEKKGFSPKWRKWMRGCLSSVSYAILVNGNAKGWVKASRGLRQGDPLSHFLFTIVADVLSRMLLKAEERSLLEGFRVGRNRCMVSHLQFPDDTIFFANSSEEELQTLKSLLLVFGQVSGLKVKLDKSFRLAILYLGLPLGGNPTTCGFWDPVIERISRRLDGWQKAYLSFGVAAKVERMQMNFLWSGVGEGKRDHLVSWDAV</sequence>
<dbReference type="InterPro" id="IPR000477">
    <property type="entry name" value="RT_dom"/>
</dbReference>
<dbReference type="Pfam" id="PF00078">
    <property type="entry name" value="RVT_1"/>
    <property type="match status" value="1"/>
</dbReference>
<protein>
    <submittedName>
        <fullName evidence="2">LINE-1 retrotransposable element ORF2 protein</fullName>
    </submittedName>
</protein>
<dbReference type="SUPFAM" id="SSF56219">
    <property type="entry name" value="DNase I-like"/>
    <property type="match status" value="1"/>
</dbReference>
<dbReference type="Proteomes" id="UP000288805">
    <property type="component" value="Unassembled WGS sequence"/>
</dbReference>
<evidence type="ECO:0000313" key="3">
    <source>
        <dbReference type="Proteomes" id="UP000288805"/>
    </source>
</evidence>
<dbReference type="PANTHER" id="PTHR46890">
    <property type="entry name" value="NON-LTR RETROLELEMENT REVERSE TRANSCRIPTASE-LIKE PROTEIN-RELATED"/>
    <property type="match status" value="1"/>
</dbReference>
<dbReference type="PANTHER" id="PTHR46890:SF50">
    <property type="entry name" value="RNA-DIRECTED DNA POLYMERASE, EUKARYOTA, REVERSE TRANSCRIPTASE ZINC-BINDING DOMAIN PROTEIN-RELATED"/>
    <property type="match status" value="1"/>
</dbReference>
<dbReference type="Gene3D" id="3.60.10.10">
    <property type="entry name" value="Endonuclease/exonuclease/phosphatase"/>
    <property type="match status" value="1"/>
</dbReference>
<dbReference type="InterPro" id="IPR052343">
    <property type="entry name" value="Retrotransposon-Effector_Assoc"/>
</dbReference>
<dbReference type="SUPFAM" id="SSF56672">
    <property type="entry name" value="DNA/RNA polymerases"/>
    <property type="match status" value="1"/>
</dbReference>